<name>A0A024TZX1_9STRA</name>
<dbReference type="GO" id="GO:1904430">
    <property type="term" value="P:negative regulation of t-circle formation"/>
    <property type="evidence" value="ECO:0007669"/>
    <property type="project" value="TreeGrafter"/>
</dbReference>
<dbReference type="GO" id="GO:0008270">
    <property type="term" value="F:zinc ion binding"/>
    <property type="evidence" value="ECO:0007669"/>
    <property type="project" value="UniProtKB-KW"/>
</dbReference>
<reference evidence="3" key="1">
    <citation type="submission" date="2013-12" db="EMBL/GenBank/DDBJ databases">
        <title>The Genome Sequence of Aphanomyces invadans NJM9701.</title>
        <authorList>
            <consortium name="The Broad Institute Genomics Platform"/>
            <person name="Russ C."/>
            <person name="Tyler B."/>
            <person name="van West P."/>
            <person name="Dieguez-Uribeondo J."/>
            <person name="Young S.K."/>
            <person name="Zeng Q."/>
            <person name="Gargeya S."/>
            <person name="Fitzgerald M."/>
            <person name="Abouelleil A."/>
            <person name="Alvarado L."/>
            <person name="Chapman S.B."/>
            <person name="Gainer-Dewar J."/>
            <person name="Goldberg J."/>
            <person name="Griggs A."/>
            <person name="Gujja S."/>
            <person name="Hansen M."/>
            <person name="Howarth C."/>
            <person name="Imamovic A."/>
            <person name="Ireland A."/>
            <person name="Larimer J."/>
            <person name="McCowan C."/>
            <person name="Murphy C."/>
            <person name="Pearson M."/>
            <person name="Poon T.W."/>
            <person name="Priest M."/>
            <person name="Roberts A."/>
            <person name="Saif S."/>
            <person name="Shea T."/>
            <person name="Sykes S."/>
            <person name="Wortman J."/>
            <person name="Nusbaum C."/>
            <person name="Birren B."/>
        </authorList>
    </citation>
    <scope>NUCLEOTIDE SEQUENCE [LARGE SCALE GENOMIC DNA]</scope>
    <source>
        <strain evidence="3">NJM9701</strain>
    </source>
</reference>
<dbReference type="VEuPathDB" id="FungiDB:H310_08213"/>
<dbReference type="InterPro" id="IPR027417">
    <property type="entry name" value="P-loop_NTPase"/>
</dbReference>
<dbReference type="GO" id="GO:0045910">
    <property type="term" value="P:negative regulation of DNA recombination"/>
    <property type="evidence" value="ECO:0007669"/>
    <property type="project" value="TreeGrafter"/>
</dbReference>
<dbReference type="PROSITE" id="PS50089">
    <property type="entry name" value="ZF_RING_2"/>
    <property type="match status" value="1"/>
</dbReference>
<dbReference type="GO" id="GO:0090657">
    <property type="term" value="P:telomeric loop disassembly"/>
    <property type="evidence" value="ECO:0007669"/>
    <property type="project" value="TreeGrafter"/>
</dbReference>
<dbReference type="Pfam" id="PF13920">
    <property type="entry name" value="zf-C3HC4_3"/>
    <property type="match status" value="1"/>
</dbReference>
<dbReference type="EMBL" id="KI913967">
    <property type="protein sequence ID" value="ETV99553.1"/>
    <property type="molecule type" value="Genomic_DNA"/>
</dbReference>
<dbReference type="GeneID" id="20085263"/>
<dbReference type="Pfam" id="PF13307">
    <property type="entry name" value="Helicase_C_2"/>
    <property type="match status" value="1"/>
</dbReference>
<feature type="domain" description="RING-type" evidence="2">
    <location>
        <begin position="272"/>
        <end position="312"/>
    </location>
</feature>
<dbReference type="STRING" id="157072.A0A024TZX1"/>
<protein>
    <recommendedName>
        <fullName evidence="2">RING-type domain-containing protein</fullName>
    </recommendedName>
</protein>
<dbReference type="Gene3D" id="3.40.50.300">
    <property type="entry name" value="P-loop containing nucleotide triphosphate hydrolases"/>
    <property type="match status" value="1"/>
</dbReference>
<sequence length="338" mass="36627">MLKKAFLDNQVVAPNEMKLSGNQWYVQQASRAVNQAVGRVIRHRHDYGAIILLDERFAYGQQKGSLSKWLQPHVHVVSSYGEAHGGLTGFFRRNKEQAATVAASTAAAAAATAKVKAMYAFKPPQPLATPSSSSATASAFNVSSKPSDVLASQVAIGDGQSYIPPEALHSISRPHMSPAPPKMAPLELLVQQTRTLMPPAQVTQLVMYMRDPKSHVDDIDALLAPYPTLREQIAPLLPPRSVAQAMDQLSHLTSTKRKAPSQPAAKVANPQCSICFDIVQTTSAPPCGHICCVRCWKKLQQPDHTITCPVCKGSFHLDTFTRVVATLSSKRPKPPSAK</sequence>
<dbReference type="OrthoDB" id="19182at2759"/>
<dbReference type="GO" id="GO:0003676">
    <property type="term" value="F:nucleic acid binding"/>
    <property type="evidence" value="ECO:0007669"/>
    <property type="project" value="InterPro"/>
</dbReference>
<dbReference type="PANTHER" id="PTHR11472:SF34">
    <property type="entry name" value="REGULATOR OF TELOMERE ELONGATION HELICASE 1"/>
    <property type="match status" value="1"/>
</dbReference>
<dbReference type="Gene3D" id="3.30.40.10">
    <property type="entry name" value="Zinc/RING finger domain, C3HC4 (zinc finger)"/>
    <property type="match status" value="1"/>
</dbReference>
<dbReference type="GO" id="GO:0003678">
    <property type="term" value="F:DNA helicase activity"/>
    <property type="evidence" value="ECO:0007669"/>
    <property type="project" value="TreeGrafter"/>
</dbReference>
<keyword evidence="1" id="KW-0479">Metal-binding</keyword>
<dbReference type="GO" id="GO:0005634">
    <property type="term" value="C:nucleus"/>
    <property type="evidence" value="ECO:0007669"/>
    <property type="project" value="TreeGrafter"/>
</dbReference>
<dbReference type="RefSeq" id="XP_008872109.1">
    <property type="nucleotide sequence ID" value="XM_008873887.1"/>
</dbReference>
<keyword evidence="1" id="KW-0862">Zinc</keyword>
<organism evidence="3">
    <name type="scientific">Aphanomyces invadans</name>
    <dbReference type="NCBI Taxonomy" id="157072"/>
    <lineage>
        <taxon>Eukaryota</taxon>
        <taxon>Sar</taxon>
        <taxon>Stramenopiles</taxon>
        <taxon>Oomycota</taxon>
        <taxon>Saprolegniomycetes</taxon>
        <taxon>Saprolegniales</taxon>
        <taxon>Verrucalvaceae</taxon>
        <taxon>Aphanomyces</taxon>
    </lineage>
</organism>
<dbReference type="SUPFAM" id="SSF57850">
    <property type="entry name" value="RING/U-box"/>
    <property type="match status" value="1"/>
</dbReference>
<dbReference type="eggNOG" id="KOG1132">
    <property type="taxonomic scope" value="Eukaryota"/>
</dbReference>
<gene>
    <name evidence="3" type="ORF">H310_08213</name>
</gene>
<accession>A0A024TZX1</accession>
<dbReference type="GO" id="GO:0070182">
    <property type="term" value="F:DNA polymerase binding"/>
    <property type="evidence" value="ECO:0007669"/>
    <property type="project" value="TreeGrafter"/>
</dbReference>
<dbReference type="InterPro" id="IPR013083">
    <property type="entry name" value="Znf_RING/FYVE/PHD"/>
</dbReference>
<evidence type="ECO:0000313" key="3">
    <source>
        <dbReference type="EMBL" id="ETV99553.1"/>
    </source>
</evidence>
<dbReference type="InterPro" id="IPR045028">
    <property type="entry name" value="DinG/Rad3-like"/>
</dbReference>
<dbReference type="GO" id="GO:0016818">
    <property type="term" value="F:hydrolase activity, acting on acid anhydrides, in phosphorus-containing anhydrides"/>
    <property type="evidence" value="ECO:0007669"/>
    <property type="project" value="InterPro"/>
</dbReference>
<evidence type="ECO:0000259" key="2">
    <source>
        <dbReference type="PROSITE" id="PS50089"/>
    </source>
</evidence>
<dbReference type="AlphaFoldDB" id="A0A024TZX1"/>
<dbReference type="GO" id="GO:0005524">
    <property type="term" value="F:ATP binding"/>
    <property type="evidence" value="ECO:0007669"/>
    <property type="project" value="InterPro"/>
</dbReference>
<dbReference type="GO" id="GO:0010569">
    <property type="term" value="P:regulation of double-strand break repair via homologous recombination"/>
    <property type="evidence" value="ECO:0007669"/>
    <property type="project" value="TreeGrafter"/>
</dbReference>
<evidence type="ECO:0000256" key="1">
    <source>
        <dbReference type="PROSITE-ProRule" id="PRU00175"/>
    </source>
</evidence>
<dbReference type="InterPro" id="IPR006555">
    <property type="entry name" value="ATP-dep_Helicase_C"/>
</dbReference>
<dbReference type="CDD" id="cd16449">
    <property type="entry name" value="RING-HC"/>
    <property type="match status" value="1"/>
</dbReference>
<dbReference type="InterPro" id="IPR001841">
    <property type="entry name" value="Znf_RING"/>
</dbReference>
<keyword evidence="1" id="KW-0863">Zinc-finger</keyword>
<proteinExistence type="predicted"/>
<dbReference type="PANTHER" id="PTHR11472">
    <property type="entry name" value="DNA REPAIR DEAD HELICASE RAD3/XP-D SUBFAMILY MEMBER"/>
    <property type="match status" value="1"/>
</dbReference>